<evidence type="ECO:0000256" key="2">
    <source>
        <dbReference type="ARBA" id="ARBA00023002"/>
    </source>
</evidence>
<organism evidence="4 5">
    <name type="scientific">Janthinobacterium fluminis</name>
    <dbReference type="NCBI Taxonomy" id="2987524"/>
    <lineage>
        <taxon>Bacteria</taxon>
        <taxon>Pseudomonadati</taxon>
        <taxon>Pseudomonadota</taxon>
        <taxon>Betaproteobacteria</taxon>
        <taxon>Burkholderiales</taxon>
        <taxon>Oxalobacteraceae</taxon>
        <taxon>Janthinobacterium</taxon>
    </lineage>
</organism>
<feature type="domain" description="FAD/NAD(P)-binding" evidence="3">
    <location>
        <begin position="3"/>
        <end position="284"/>
    </location>
</feature>
<comment type="caution">
    <text evidence="4">The sequence shown here is derived from an EMBL/GenBank/DDBJ whole genome shotgun (WGS) entry which is preliminary data.</text>
</comment>
<dbReference type="InterPro" id="IPR023753">
    <property type="entry name" value="FAD/NAD-binding_dom"/>
</dbReference>
<dbReference type="InterPro" id="IPR050097">
    <property type="entry name" value="Ferredoxin-NADP_redctase_2"/>
</dbReference>
<dbReference type="EMBL" id="JAQQXR010000022">
    <property type="protein sequence ID" value="MDC8760900.1"/>
    <property type="molecule type" value="Genomic_DNA"/>
</dbReference>
<dbReference type="SUPFAM" id="SSF51905">
    <property type="entry name" value="FAD/NAD(P)-binding domain"/>
    <property type="match status" value="1"/>
</dbReference>
<dbReference type="Pfam" id="PF07992">
    <property type="entry name" value="Pyr_redox_2"/>
    <property type="match status" value="1"/>
</dbReference>
<sequence>MIYDAIIIGGGFAGLSAATPLVRARRRVLVIDAGRSRNRFAAHSHGVLAHDGRSGRELLATARAQLAEYPDFTLWSGEVLSLQQGDGAFSAHLDGARRADGRRVILATGVSDPLPEIPGLAERWGKTVLHCPYCHGYEVGGGQIGVLANTPMSMQQASLIADWGDVTFFTNGHAVLDETSCITLARRKVRVETVAVRAVEGEGTALSAVRLADGRAVPVRALFVSVRAEQSSSLAGQLGCEFEDTPGGLVVRTDAWKLSSVPHVYAAGDAARFPQNISFACADGVAAGIGVHHSLIAEEIGAI</sequence>
<dbReference type="PRINTS" id="PR00368">
    <property type="entry name" value="FADPNR"/>
</dbReference>
<evidence type="ECO:0000259" key="3">
    <source>
        <dbReference type="Pfam" id="PF07992"/>
    </source>
</evidence>
<dbReference type="PANTHER" id="PTHR48105">
    <property type="entry name" value="THIOREDOXIN REDUCTASE 1-RELATED-RELATED"/>
    <property type="match status" value="1"/>
</dbReference>
<reference evidence="4 5" key="1">
    <citation type="submission" date="2022-10" db="EMBL/GenBank/DDBJ databases">
        <title>Janthinobacterium sp. hw3 Genome sequencing.</title>
        <authorList>
            <person name="Park S."/>
        </authorList>
    </citation>
    <scope>NUCLEOTIDE SEQUENCE [LARGE SCALE GENOMIC DNA]</scope>
    <source>
        <strain evidence="5">hw3</strain>
    </source>
</reference>
<evidence type="ECO:0000313" key="4">
    <source>
        <dbReference type="EMBL" id="MDC8760900.1"/>
    </source>
</evidence>
<name>A0ABT5K8T7_9BURK</name>
<keyword evidence="1" id="KW-0285">Flavoprotein</keyword>
<dbReference type="InterPro" id="IPR036188">
    <property type="entry name" value="FAD/NAD-bd_sf"/>
</dbReference>
<dbReference type="RefSeq" id="WP_273674973.1">
    <property type="nucleotide sequence ID" value="NZ_JAQQXR010000022.1"/>
</dbReference>
<dbReference type="PRINTS" id="PR00469">
    <property type="entry name" value="PNDRDTASEII"/>
</dbReference>
<gene>
    <name evidence="4" type="ORF">OIK44_25260</name>
</gene>
<keyword evidence="5" id="KW-1185">Reference proteome</keyword>
<dbReference type="Proteomes" id="UP001221208">
    <property type="component" value="Unassembled WGS sequence"/>
</dbReference>
<protein>
    <submittedName>
        <fullName evidence="4">NAD(P)/FAD-dependent oxidoreductase</fullName>
    </submittedName>
</protein>
<accession>A0ABT5K8T7</accession>
<evidence type="ECO:0000256" key="1">
    <source>
        <dbReference type="ARBA" id="ARBA00022630"/>
    </source>
</evidence>
<evidence type="ECO:0000313" key="5">
    <source>
        <dbReference type="Proteomes" id="UP001221208"/>
    </source>
</evidence>
<proteinExistence type="predicted"/>
<dbReference type="Gene3D" id="3.50.50.60">
    <property type="entry name" value="FAD/NAD(P)-binding domain"/>
    <property type="match status" value="2"/>
</dbReference>
<keyword evidence="2" id="KW-0560">Oxidoreductase</keyword>